<evidence type="ECO:0000256" key="2">
    <source>
        <dbReference type="ARBA" id="ARBA00022448"/>
    </source>
</evidence>
<keyword evidence="6" id="KW-0732">Signal</keyword>
<dbReference type="PANTHER" id="PTHR32552">
    <property type="entry name" value="FERRICHROME IRON RECEPTOR-RELATED"/>
    <property type="match status" value="1"/>
</dbReference>
<keyword evidence="16" id="KW-0675">Receptor</keyword>
<feature type="domain" description="TonB-dependent receptor plug" evidence="15">
    <location>
        <begin position="112"/>
        <end position="219"/>
    </location>
</feature>
<dbReference type="Gene3D" id="2.60.40.1120">
    <property type="entry name" value="Carboxypeptidase-like, regulatory domain"/>
    <property type="match status" value="1"/>
</dbReference>
<feature type="domain" description="TonB-dependent receptor-like beta-barrel" evidence="14">
    <location>
        <begin position="324"/>
        <end position="744"/>
    </location>
</feature>
<accession>A0A9X1UXM0</accession>
<dbReference type="Pfam" id="PF07715">
    <property type="entry name" value="Plug"/>
    <property type="match status" value="1"/>
</dbReference>
<evidence type="ECO:0000256" key="12">
    <source>
        <dbReference type="PROSITE-ProRule" id="PRU01360"/>
    </source>
</evidence>
<evidence type="ECO:0000256" key="7">
    <source>
        <dbReference type="ARBA" id="ARBA00023004"/>
    </source>
</evidence>
<dbReference type="Pfam" id="PF00593">
    <property type="entry name" value="TonB_dep_Rec_b-barrel"/>
    <property type="match status" value="1"/>
</dbReference>
<dbReference type="RefSeq" id="WP_240097244.1">
    <property type="nucleotide sequence ID" value="NZ_JAJSON010000016.1"/>
</dbReference>
<keyword evidence="10 12" id="KW-0472">Membrane</keyword>
<dbReference type="SUPFAM" id="SSF49464">
    <property type="entry name" value="Carboxypeptidase regulatory domain-like"/>
    <property type="match status" value="1"/>
</dbReference>
<keyword evidence="5 12" id="KW-0812">Transmembrane</keyword>
<dbReference type="Proteomes" id="UP001139344">
    <property type="component" value="Unassembled WGS sequence"/>
</dbReference>
<reference evidence="16" key="1">
    <citation type="submission" date="2021-12" db="EMBL/GenBank/DDBJ databases">
        <title>Description of Gramella crocea sp. nov., a new bacterium isolated from activated sludge.</title>
        <authorList>
            <person name="Zhang X."/>
        </authorList>
    </citation>
    <scope>NUCLEOTIDE SEQUENCE</scope>
    <source>
        <strain evidence="16">YB25</strain>
    </source>
</reference>
<evidence type="ECO:0000256" key="1">
    <source>
        <dbReference type="ARBA" id="ARBA00004571"/>
    </source>
</evidence>
<evidence type="ECO:0000259" key="15">
    <source>
        <dbReference type="Pfam" id="PF07715"/>
    </source>
</evidence>
<keyword evidence="3 12" id="KW-1134">Transmembrane beta strand</keyword>
<dbReference type="InterPro" id="IPR039426">
    <property type="entry name" value="TonB-dep_rcpt-like"/>
</dbReference>
<keyword evidence="11 12" id="KW-0998">Cell outer membrane</keyword>
<keyword evidence="8" id="KW-0406">Ion transport</keyword>
<name>A0A9X1UXM0_9FLAO</name>
<comment type="caution">
    <text evidence="16">The sequence shown here is derived from an EMBL/GenBank/DDBJ whole genome shotgun (WGS) entry which is preliminary data.</text>
</comment>
<dbReference type="EMBL" id="JAJSON010000016">
    <property type="protein sequence ID" value="MCG9971203.1"/>
    <property type="molecule type" value="Genomic_DNA"/>
</dbReference>
<dbReference type="GO" id="GO:0009279">
    <property type="term" value="C:cell outer membrane"/>
    <property type="evidence" value="ECO:0007669"/>
    <property type="project" value="UniProtKB-SubCell"/>
</dbReference>
<dbReference type="Gene3D" id="2.170.130.10">
    <property type="entry name" value="TonB-dependent receptor, plug domain"/>
    <property type="match status" value="1"/>
</dbReference>
<evidence type="ECO:0000256" key="4">
    <source>
        <dbReference type="ARBA" id="ARBA00022496"/>
    </source>
</evidence>
<keyword evidence="4" id="KW-0410">Iron transport</keyword>
<dbReference type="InterPro" id="IPR000531">
    <property type="entry name" value="Beta-barrel_TonB"/>
</dbReference>
<comment type="similarity">
    <text evidence="12 13">Belongs to the TonB-dependent receptor family.</text>
</comment>
<evidence type="ECO:0000256" key="11">
    <source>
        <dbReference type="ARBA" id="ARBA00023237"/>
    </source>
</evidence>
<proteinExistence type="inferred from homology"/>
<dbReference type="PANTHER" id="PTHR32552:SF68">
    <property type="entry name" value="FERRICHROME OUTER MEMBRANE TRANSPORTER_PHAGE RECEPTOR"/>
    <property type="match status" value="1"/>
</dbReference>
<organism evidence="16 17">
    <name type="scientific">Christiangramia crocea</name>
    <dbReference type="NCBI Taxonomy" id="2904124"/>
    <lineage>
        <taxon>Bacteria</taxon>
        <taxon>Pseudomonadati</taxon>
        <taxon>Bacteroidota</taxon>
        <taxon>Flavobacteriia</taxon>
        <taxon>Flavobacteriales</taxon>
        <taxon>Flavobacteriaceae</taxon>
        <taxon>Christiangramia</taxon>
    </lineage>
</organism>
<keyword evidence="9 13" id="KW-0798">TonB box</keyword>
<keyword evidence="17" id="KW-1185">Reference proteome</keyword>
<dbReference type="Pfam" id="PF13715">
    <property type="entry name" value="CarbopepD_reg_2"/>
    <property type="match status" value="1"/>
</dbReference>
<dbReference type="InterPro" id="IPR012910">
    <property type="entry name" value="Plug_dom"/>
</dbReference>
<dbReference type="InterPro" id="IPR036942">
    <property type="entry name" value="Beta-barrel_TonB_sf"/>
</dbReference>
<keyword evidence="7" id="KW-0408">Iron</keyword>
<dbReference type="InterPro" id="IPR008969">
    <property type="entry name" value="CarboxyPept-like_regulatory"/>
</dbReference>
<dbReference type="InterPro" id="IPR037066">
    <property type="entry name" value="Plug_dom_sf"/>
</dbReference>
<dbReference type="AlphaFoldDB" id="A0A9X1UXM0"/>
<keyword evidence="2 12" id="KW-0813">Transport</keyword>
<sequence>MKNVLFFLGLLVLSIQAYSQEFKLSGKVSENGEPIEEASVYVKSTGAGTLTDSNGNYSLSLEEGTYTIVFSFGNRLTKKVVLNSNKIVDIDLADAQESLDEVFLSSVRVNAQSPITYSNLTNEEIEDRNLGQDIPVLMSYMPNVVTTSDAGAGVGYTGIRVRGSDATRVNVTINGVPYNDAESQGTFWVDLPDFASSVENLQLQRGVGTSTNGAGAFGASLNILTDSYKKEAQAEIANSVGSYNTFKHTVKFSTGLINDHWEMAGRASKIRSDGYIDRASSDLKSYFLQGTYVDENTLVKALGFGGKEKTYQAWYGIDAETLENNRTFNPAGIYFDENGTMKFYDNQTDNYTQDNYQLLWNQDYGTNWSSNIAVHYTYGRGYYEEFNEDAGLTNFGLQSFEANGEEIASSDLVSRKWLDNDFYGSVFSLNYQNSNWDVTLGGGWNKYEGDHFGEVIYTRFARNNDPYEPYYFGTSDKTDFNIYGKANFAITEKLAGYADLQLRTVHYETDGILDDGSQFLNDDNFSFFNPKAGLTYEFNPANQLYFSYARANREPSRADYKNGDPEPEELNDFELGWRFNKPSVQINSNLYFMDYRNQLVLTGGIDDVGAFIRENSGNSYRLGLEVDATVRLSDKITLRPNIAISRNKNVDFVSTFNGELVEYGDTDISYSPGIVAGNIFSYMPTDGLELNFFSKYVGEQYMSNIETENSKLDDYFVNDLNIQYSWEGAWLFREVVLTALVNNIFGEEYVSNGYYYTFDIPNEDLPSGVQTLDGAGYYPQATTNFLLGLTLKL</sequence>
<evidence type="ECO:0000256" key="8">
    <source>
        <dbReference type="ARBA" id="ARBA00023065"/>
    </source>
</evidence>
<evidence type="ECO:0000256" key="9">
    <source>
        <dbReference type="ARBA" id="ARBA00023077"/>
    </source>
</evidence>
<evidence type="ECO:0000256" key="6">
    <source>
        <dbReference type="ARBA" id="ARBA00022729"/>
    </source>
</evidence>
<dbReference type="Gene3D" id="2.40.170.20">
    <property type="entry name" value="TonB-dependent receptor, beta-barrel domain"/>
    <property type="match status" value="1"/>
</dbReference>
<evidence type="ECO:0000259" key="14">
    <source>
        <dbReference type="Pfam" id="PF00593"/>
    </source>
</evidence>
<evidence type="ECO:0000313" key="17">
    <source>
        <dbReference type="Proteomes" id="UP001139344"/>
    </source>
</evidence>
<evidence type="ECO:0000256" key="10">
    <source>
        <dbReference type="ARBA" id="ARBA00023136"/>
    </source>
</evidence>
<evidence type="ECO:0000313" key="16">
    <source>
        <dbReference type="EMBL" id="MCG9971203.1"/>
    </source>
</evidence>
<protein>
    <submittedName>
        <fullName evidence="16">TonB-dependent receptor</fullName>
    </submittedName>
</protein>
<evidence type="ECO:0000256" key="13">
    <source>
        <dbReference type="RuleBase" id="RU003357"/>
    </source>
</evidence>
<dbReference type="GO" id="GO:0015344">
    <property type="term" value="F:siderophore uptake transmembrane transporter activity"/>
    <property type="evidence" value="ECO:0007669"/>
    <property type="project" value="TreeGrafter"/>
</dbReference>
<evidence type="ECO:0000256" key="3">
    <source>
        <dbReference type="ARBA" id="ARBA00022452"/>
    </source>
</evidence>
<dbReference type="PROSITE" id="PS52016">
    <property type="entry name" value="TONB_DEPENDENT_REC_3"/>
    <property type="match status" value="1"/>
</dbReference>
<gene>
    <name evidence="16" type="ORF">LU635_06095</name>
</gene>
<evidence type="ECO:0000256" key="5">
    <source>
        <dbReference type="ARBA" id="ARBA00022692"/>
    </source>
</evidence>
<dbReference type="SUPFAM" id="SSF56935">
    <property type="entry name" value="Porins"/>
    <property type="match status" value="1"/>
</dbReference>
<comment type="subcellular location">
    <subcellularLocation>
        <location evidence="1 12">Cell outer membrane</location>
        <topology evidence="1 12">Multi-pass membrane protein</topology>
    </subcellularLocation>
</comment>